<proteinExistence type="predicted"/>
<sequence length="483" mass="50260">MPGITFSQTVALLVIALTSVSASPTPHEILDPTTSCPASNGQTVNIGSSLFAISCNYDFYSGDMSKSPRNWTVFLILTFWIAGMSWESSLTKCLSTCDITPGCIVVSYTGGACYMKSRNNGGQPAVGIWSAQKVAKLPFSASNAASTTLSSSASIAKANSSPSTLSCPASHGSMYTSAGSIFKIECYTDHFGGDTRLSWEYNLQSCIESCDATTDCIDVSYRPGSPGPCYMKSAVLSTGTNPNIWGALRSGIASKVSSVTSNSIAVPSSSSSPWPSTSSSTSPNSTTVITSSPAASNSTTSPISSSIAPSPSLPSPPPPPIPSIGCGIIPDPDMETPGTTLDWHILSNFTTNSSTSAGFYRTQASTETSHKGLNVFYTLSTSPDDSVAWGTTILQLTAGIRYTVSFWVRKNAPGTSVVFVDGLQRGTVPAGGDLLWHQYEVGFAAQGERAGLVFVSACPGYGGFCGQIFDDFAVMVEGGVCTA</sequence>
<feature type="signal peptide" evidence="2">
    <location>
        <begin position="1"/>
        <end position="22"/>
    </location>
</feature>
<name>A0A6A6QDC6_9PEZI</name>
<evidence type="ECO:0000256" key="1">
    <source>
        <dbReference type="SAM" id="MobiDB-lite"/>
    </source>
</evidence>
<feature type="compositionally biased region" description="Low complexity" evidence="1">
    <location>
        <begin position="265"/>
        <end position="310"/>
    </location>
</feature>
<keyword evidence="4" id="KW-1185">Reference proteome</keyword>
<evidence type="ECO:0008006" key="5">
    <source>
        <dbReference type="Google" id="ProtNLM"/>
    </source>
</evidence>
<dbReference type="OrthoDB" id="3788364at2759"/>
<feature type="region of interest" description="Disordered" evidence="1">
    <location>
        <begin position="265"/>
        <end position="333"/>
    </location>
</feature>
<accession>A0A6A6QDC6</accession>
<dbReference type="EMBL" id="MU004197">
    <property type="protein sequence ID" value="KAF2490282.1"/>
    <property type="molecule type" value="Genomic_DNA"/>
</dbReference>
<feature type="compositionally biased region" description="Pro residues" evidence="1">
    <location>
        <begin position="311"/>
        <end position="322"/>
    </location>
</feature>
<gene>
    <name evidence="3" type="ORF">BU16DRAFT_566314</name>
</gene>
<evidence type="ECO:0000313" key="4">
    <source>
        <dbReference type="Proteomes" id="UP000799750"/>
    </source>
</evidence>
<feature type="chain" id="PRO_5025486306" description="Apple domain-containing protein" evidence="2">
    <location>
        <begin position="23"/>
        <end position="483"/>
    </location>
</feature>
<reference evidence="3" key="1">
    <citation type="journal article" date="2020" name="Stud. Mycol.">
        <title>101 Dothideomycetes genomes: a test case for predicting lifestyles and emergence of pathogens.</title>
        <authorList>
            <person name="Haridas S."/>
            <person name="Albert R."/>
            <person name="Binder M."/>
            <person name="Bloem J."/>
            <person name="Labutti K."/>
            <person name="Salamov A."/>
            <person name="Andreopoulos B."/>
            <person name="Baker S."/>
            <person name="Barry K."/>
            <person name="Bills G."/>
            <person name="Bluhm B."/>
            <person name="Cannon C."/>
            <person name="Castanera R."/>
            <person name="Culley D."/>
            <person name="Daum C."/>
            <person name="Ezra D."/>
            <person name="Gonzalez J."/>
            <person name="Henrissat B."/>
            <person name="Kuo A."/>
            <person name="Liang C."/>
            <person name="Lipzen A."/>
            <person name="Lutzoni F."/>
            <person name="Magnuson J."/>
            <person name="Mondo S."/>
            <person name="Nolan M."/>
            <person name="Ohm R."/>
            <person name="Pangilinan J."/>
            <person name="Park H.-J."/>
            <person name="Ramirez L."/>
            <person name="Alfaro M."/>
            <person name="Sun H."/>
            <person name="Tritt A."/>
            <person name="Yoshinaga Y."/>
            <person name="Zwiers L.-H."/>
            <person name="Turgeon B."/>
            <person name="Goodwin S."/>
            <person name="Spatafora J."/>
            <person name="Crous P."/>
            <person name="Grigoriev I."/>
        </authorList>
    </citation>
    <scope>NUCLEOTIDE SEQUENCE</scope>
    <source>
        <strain evidence="3">CBS 269.34</strain>
    </source>
</reference>
<evidence type="ECO:0000256" key="2">
    <source>
        <dbReference type="SAM" id="SignalP"/>
    </source>
</evidence>
<dbReference type="AlphaFoldDB" id="A0A6A6QDC6"/>
<organism evidence="3 4">
    <name type="scientific">Lophium mytilinum</name>
    <dbReference type="NCBI Taxonomy" id="390894"/>
    <lineage>
        <taxon>Eukaryota</taxon>
        <taxon>Fungi</taxon>
        <taxon>Dikarya</taxon>
        <taxon>Ascomycota</taxon>
        <taxon>Pezizomycotina</taxon>
        <taxon>Dothideomycetes</taxon>
        <taxon>Pleosporomycetidae</taxon>
        <taxon>Mytilinidiales</taxon>
        <taxon>Mytilinidiaceae</taxon>
        <taxon>Lophium</taxon>
    </lineage>
</organism>
<keyword evidence="2" id="KW-0732">Signal</keyword>
<dbReference type="Gene3D" id="2.60.120.260">
    <property type="entry name" value="Galactose-binding domain-like"/>
    <property type="match status" value="1"/>
</dbReference>
<protein>
    <recommendedName>
        <fullName evidence="5">Apple domain-containing protein</fullName>
    </recommendedName>
</protein>
<evidence type="ECO:0000313" key="3">
    <source>
        <dbReference type="EMBL" id="KAF2490282.1"/>
    </source>
</evidence>
<dbReference type="Proteomes" id="UP000799750">
    <property type="component" value="Unassembled WGS sequence"/>
</dbReference>